<proteinExistence type="predicted"/>
<sequence length="71" mass="8250">MDLTLSDIDIYNSLIDINKTYTKMNGQEMITDNDINNYLDNLYGLEKDNRIFSFAKTYLGKQLKKYAAIAM</sequence>
<comment type="caution">
    <text evidence="1">The sequence shown here is derived from an EMBL/GenBank/DDBJ whole genome shotgun (WGS) entry which is preliminary data.</text>
</comment>
<gene>
    <name evidence="1" type="ORF">J2Z43_002602</name>
</gene>
<dbReference type="EMBL" id="JAGGJX010000007">
    <property type="protein sequence ID" value="MBP1856154.1"/>
    <property type="molecule type" value="Genomic_DNA"/>
</dbReference>
<accession>A0ABS4EDZ0</accession>
<evidence type="ECO:0000313" key="1">
    <source>
        <dbReference type="EMBL" id="MBP1856154.1"/>
    </source>
</evidence>
<protein>
    <submittedName>
        <fullName evidence="1">Uncharacterized protein</fullName>
    </submittedName>
</protein>
<name>A0ABS4EDZ0_9FIRM</name>
<organism evidence="1 2">
    <name type="scientific">Metaclostridioides mangenotii</name>
    <dbReference type="NCBI Taxonomy" id="1540"/>
    <lineage>
        <taxon>Bacteria</taxon>
        <taxon>Bacillati</taxon>
        <taxon>Bacillota</taxon>
        <taxon>Clostridia</taxon>
        <taxon>Peptostreptococcales</taxon>
        <taxon>Peptostreptococcaceae</taxon>
        <taxon>Metaclostridioides</taxon>
    </lineage>
</organism>
<evidence type="ECO:0000313" key="2">
    <source>
        <dbReference type="Proteomes" id="UP000767291"/>
    </source>
</evidence>
<dbReference type="Proteomes" id="UP000767291">
    <property type="component" value="Unassembled WGS sequence"/>
</dbReference>
<reference evidence="1 2" key="1">
    <citation type="submission" date="2021-03" db="EMBL/GenBank/DDBJ databases">
        <title>Genomic Encyclopedia of Type Strains, Phase IV (KMG-IV): sequencing the most valuable type-strain genomes for metagenomic binning, comparative biology and taxonomic classification.</title>
        <authorList>
            <person name="Goeker M."/>
        </authorList>
    </citation>
    <scope>NUCLEOTIDE SEQUENCE [LARGE SCALE GENOMIC DNA]</scope>
    <source>
        <strain evidence="1 2">DSM 1289</strain>
    </source>
</reference>
<keyword evidence="2" id="KW-1185">Reference proteome</keyword>